<sequence length="119" mass="13789">MRAPILGVTAIVGIVAVTLFFMLARESEARITRAGAPYHQYKLQYSYNGKIWHDLIVIENGDISKHIKYLRKEDRLPSLRYWYSYIDDEGIQRYHSIPLTIDGRPRLQANNAPAKEKRG</sequence>
<dbReference type="AlphaFoldDB" id="A0A485M5W9"/>
<name>A0A485M5W9_9ZZZZ</name>
<organism evidence="2">
    <name type="scientific">anaerobic digester metagenome</name>
    <dbReference type="NCBI Taxonomy" id="1263854"/>
    <lineage>
        <taxon>unclassified sequences</taxon>
        <taxon>metagenomes</taxon>
        <taxon>ecological metagenomes</taxon>
    </lineage>
</organism>
<keyword evidence="1" id="KW-0472">Membrane</keyword>
<evidence type="ECO:0000256" key="1">
    <source>
        <dbReference type="SAM" id="Phobius"/>
    </source>
</evidence>
<keyword evidence="1" id="KW-1133">Transmembrane helix</keyword>
<dbReference type="EMBL" id="CAADRM010000141">
    <property type="protein sequence ID" value="VFU17885.1"/>
    <property type="molecule type" value="Genomic_DNA"/>
</dbReference>
<evidence type="ECO:0000313" key="2">
    <source>
        <dbReference type="EMBL" id="VFU17885.1"/>
    </source>
</evidence>
<proteinExistence type="predicted"/>
<feature type="transmembrane region" description="Helical" evidence="1">
    <location>
        <begin position="6"/>
        <end position="24"/>
    </location>
</feature>
<accession>A0A485M5W9</accession>
<reference evidence="2" key="1">
    <citation type="submission" date="2019-03" db="EMBL/GenBank/DDBJ databases">
        <authorList>
            <person name="Hao L."/>
        </authorList>
    </citation>
    <scope>NUCLEOTIDE SEQUENCE</scope>
</reference>
<gene>
    <name evidence="2" type="ORF">SCFA_740007</name>
</gene>
<keyword evidence="1" id="KW-0812">Transmembrane</keyword>
<protein>
    <submittedName>
        <fullName evidence="2">Uncharacterized protein</fullName>
    </submittedName>
</protein>